<evidence type="ECO:0000256" key="3">
    <source>
        <dbReference type="ARBA" id="ARBA00023016"/>
    </source>
</evidence>
<keyword evidence="8" id="KW-1185">Reference proteome</keyword>
<dbReference type="Proteomes" id="UP001058364">
    <property type="component" value="Chromosome"/>
</dbReference>
<proteinExistence type="inferred from homology"/>
<name>A0ABY5TUA3_9BACT</name>
<dbReference type="RefSeq" id="WP_027123340.1">
    <property type="nucleotide sequence ID" value="NZ_CP103423.1"/>
</dbReference>
<dbReference type="Gene3D" id="1.10.10.10">
    <property type="entry name" value="Winged helix-like DNA-binding domain superfamily/Winged helix DNA-binding domain"/>
    <property type="match status" value="1"/>
</dbReference>
<evidence type="ECO:0000313" key="7">
    <source>
        <dbReference type="EMBL" id="UWD34248.1"/>
    </source>
</evidence>
<dbReference type="PIRSF" id="PIRSF005485">
    <property type="entry name" value="HrcA"/>
    <property type="match status" value="1"/>
</dbReference>
<sequence>MDHNSAKKKSYLKHIIESYIENGEPIGSEALKEKYNLQVSSSTIRSIMAELEKDGFLEKSHVSSGRIPTLKAYEYYASYLVDTTDNDLEAKMNDIFAKRRISIDKTIEEAAKLISEVAGITVVTSDLRSAEKLRSIQFTIIDNYSGVIVLVTSLGRVENKIVSFSNEVEKEDIKVAIRIFKERLINVALNEIQKIVEILVPILAKEIKNLDNVLKTFMQNIFNFKTNYESKIYNKNNLILSREISREKLSQILDLIEKKSIWETIENKLDEDKNIKIKIESDEAVFISKKVENQNISKEISVVGATTRLDYSKVLSALDLLEKFLKQEK</sequence>
<keyword evidence="4 5" id="KW-0804">Transcription</keyword>
<keyword evidence="3 5" id="KW-0346">Stress response</keyword>
<gene>
    <name evidence="5 7" type="primary">hrcA</name>
    <name evidence="7" type="ORF">NX772_00230</name>
</gene>
<organism evidence="7 8">
    <name type="scientific">Mesomycoplasma molare</name>
    <dbReference type="NCBI Taxonomy" id="171288"/>
    <lineage>
        <taxon>Bacteria</taxon>
        <taxon>Bacillati</taxon>
        <taxon>Mycoplasmatota</taxon>
        <taxon>Mycoplasmoidales</taxon>
        <taxon>Metamycoplasmataceae</taxon>
        <taxon>Mesomycoplasma</taxon>
    </lineage>
</organism>
<accession>A0ABY5TUA3</accession>
<evidence type="ECO:0000256" key="1">
    <source>
        <dbReference type="ARBA" id="ARBA00022491"/>
    </source>
</evidence>
<comment type="similarity">
    <text evidence="5">Belongs to the HrcA family.</text>
</comment>
<evidence type="ECO:0000259" key="6">
    <source>
        <dbReference type="Pfam" id="PF01628"/>
    </source>
</evidence>
<dbReference type="Pfam" id="PF01628">
    <property type="entry name" value="HrcA"/>
    <property type="match status" value="1"/>
</dbReference>
<comment type="function">
    <text evidence="5">Negative regulator of class I heat shock genes (grpE-dnaK-dnaJ and groELS operons). Prevents heat-shock induction of these operons.</text>
</comment>
<dbReference type="NCBIfam" id="TIGR00331">
    <property type="entry name" value="hrcA"/>
    <property type="match status" value="1"/>
</dbReference>
<dbReference type="InterPro" id="IPR021153">
    <property type="entry name" value="HrcA_C"/>
</dbReference>
<dbReference type="PANTHER" id="PTHR34824">
    <property type="entry name" value="HEAT-INDUCIBLE TRANSCRIPTION REPRESSOR HRCA"/>
    <property type="match status" value="1"/>
</dbReference>
<dbReference type="Gene3D" id="3.30.390.60">
    <property type="entry name" value="Heat-inducible transcription repressor hrca homolog, domain 3"/>
    <property type="match status" value="1"/>
</dbReference>
<dbReference type="HAMAP" id="MF_00081">
    <property type="entry name" value="HrcA"/>
    <property type="match status" value="1"/>
</dbReference>
<dbReference type="InterPro" id="IPR002571">
    <property type="entry name" value="HrcA"/>
</dbReference>
<reference evidence="7" key="1">
    <citation type="submission" date="2022-08" db="EMBL/GenBank/DDBJ databases">
        <title>Complete genome sequence of Mycoplasma molare type strain H 542.</title>
        <authorList>
            <person name="Spergser J."/>
        </authorList>
    </citation>
    <scope>NUCLEOTIDE SEQUENCE</scope>
    <source>
        <strain evidence="7">H 542</strain>
    </source>
</reference>
<feature type="domain" description="Heat-inducible transcription repressor HrcA C-terminal" evidence="6">
    <location>
        <begin position="104"/>
        <end position="314"/>
    </location>
</feature>
<dbReference type="InterPro" id="IPR036388">
    <property type="entry name" value="WH-like_DNA-bd_sf"/>
</dbReference>
<dbReference type="SUPFAM" id="SSF46785">
    <property type="entry name" value="Winged helix' DNA-binding domain"/>
    <property type="match status" value="1"/>
</dbReference>
<dbReference type="InterPro" id="IPR023120">
    <property type="entry name" value="WHTH_transcript_rep_HrcA_IDD"/>
</dbReference>
<dbReference type="PANTHER" id="PTHR34824:SF1">
    <property type="entry name" value="HEAT-INDUCIBLE TRANSCRIPTION REPRESSOR HRCA"/>
    <property type="match status" value="1"/>
</dbReference>
<dbReference type="EMBL" id="CP103423">
    <property type="protein sequence ID" value="UWD34248.1"/>
    <property type="molecule type" value="Genomic_DNA"/>
</dbReference>
<dbReference type="InterPro" id="IPR029016">
    <property type="entry name" value="GAF-like_dom_sf"/>
</dbReference>
<evidence type="ECO:0000256" key="5">
    <source>
        <dbReference type="HAMAP-Rule" id="MF_00081"/>
    </source>
</evidence>
<keyword evidence="2 5" id="KW-0805">Transcription regulation</keyword>
<evidence type="ECO:0000256" key="2">
    <source>
        <dbReference type="ARBA" id="ARBA00023015"/>
    </source>
</evidence>
<dbReference type="SUPFAM" id="SSF55781">
    <property type="entry name" value="GAF domain-like"/>
    <property type="match status" value="1"/>
</dbReference>
<dbReference type="Gene3D" id="3.30.450.40">
    <property type="match status" value="1"/>
</dbReference>
<evidence type="ECO:0000313" key="8">
    <source>
        <dbReference type="Proteomes" id="UP001058364"/>
    </source>
</evidence>
<dbReference type="InterPro" id="IPR036390">
    <property type="entry name" value="WH_DNA-bd_sf"/>
</dbReference>
<protein>
    <recommendedName>
        <fullName evidence="5">Heat-inducible transcription repressor HrcA</fullName>
    </recommendedName>
</protein>
<evidence type="ECO:0000256" key="4">
    <source>
        <dbReference type="ARBA" id="ARBA00023163"/>
    </source>
</evidence>
<keyword evidence="1 5" id="KW-0678">Repressor</keyword>